<evidence type="ECO:0000256" key="6">
    <source>
        <dbReference type="ARBA" id="ARBA00022679"/>
    </source>
</evidence>
<comment type="similarity">
    <text evidence="3">In the C-terminal section; belongs to the protein kinase superfamily. Ser/Thr protein kinase family.</text>
</comment>
<dbReference type="EC" id="2.7.11.1" evidence="4"/>
<dbReference type="SUPFAM" id="SSF49899">
    <property type="entry name" value="Concanavalin A-like lectins/glucanases"/>
    <property type="match status" value="2"/>
</dbReference>
<dbReference type="InterPro" id="IPR013320">
    <property type="entry name" value="ConA-like_dom_sf"/>
</dbReference>
<dbReference type="CDD" id="cd06899">
    <property type="entry name" value="lectin_legume_LecRK_Arcelin_ConA"/>
    <property type="match status" value="2"/>
</dbReference>
<keyword evidence="5" id="KW-0723">Serine/threonine-protein kinase</keyword>
<dbReference type="Pfam" id="PF00139">
    <property type="entry name" value="Lectin_legB"/>
    <property type="match status" value="2"/>
</dbReference>
<feature type="domain" description="Protein kinase" evidence="21">
    <location>
        <begin position="334"/>
        <end position="612"/>
    </location>
</feature>
<comment type="catalytic activity">
    <reaction evidence="17">
        <text>L-threonyl-[protein] + ATP = O-phospho-L-threonyl-[protein] + ADP + H(+)</text>
        <dbReference type="Rhea" id="RHEA:46608"/>
        <dbReference type="Rhea" id="RHEA-COMP:11060"/>
        <dbReference type="Rhea" id="RHEA-COMP:11605"/>
        <dbReference type="ChEBI" id="CHEBI:15378"/>
        <dbReference type="ChEBI" id="CHEBI:30013"/>
        <dbReference type="ChEBI" id="CHEBI:30616"/>
        <dbReference type="ChEBI" id="CHEBI:61977"/>
        <dbReference type="ChEBI" id="CHEBI:456216"/>
        <dbReference type="EC" id="2.7.11.1"/>
    </reaction>
</comment>
<accession>A0A397ZZ31</accession>
<dbReference type="InterPro" id="IPR008271">
    <property type="entry name" value="Ser/Thr_kinase_AS"/>
</dbReference>
<dbReference type="FunFam" id="3.30.200.20:FF:000039">
    <property type="entry name" value="receptor-like protein kinase FERONIA"/>
    <property type="match status" value="1"/>
</dbReference>
<evidence type="ECO:0000256" key="3">
    <source>
        <dbReference type="ARBA" id="ARBA00010217"/>
    </source>
</evidence>
<evidence type="ECO:0000256" key="12">
    <source>
        <dbReference type="ARBA" id="ARBA00022840"/>
    </source>
</evidence>
<evidence type="ECO:0000313" key="23">
    <source>
        <dbReference type="Proteomes" id="UP000264353"/>
    </source>
</evidence>
<keyword evidence="14 20" id="KW-0472">Membrane</keyword>
<dbReference type="InterPro" id="IPR050528">
    <property type="entry name" value="L-type_Lectin-RKs"/>
</dbReference>
<evidence type="ECO:0000256" key="18">
    <source>
        <dbReference type="ARBA" id="ARBA00048679"/>
    </source>
</evidence>
<protein>
    <recommendedName>
        <fullName evidence="4">non-specific serine/threonine protein kinase</fullName>
        <ecNumber evidence="4">2.7.11.1</ecNumber>
    </recommendedName>
</protein>
<dbReference type="PROSITE" id="PS00108">
    <property type="entry name" value="PROTEIN_KINASE_ST"/>
    <property type="match status" value="2"/>
</dbReference>
<dbReference type="Pfam" id="PF00069">
    <property type="entry name" value="Pkinase"/>
    <property type="match status" value="2"/>
</dbReference>
<dbReference type="EMBL" id="CM010630">
    <property type="protein sequence ID" value="RID70827.1"/>
    <property type="molecule type" value="Genomic_DNA"/>
</dbReference>
<name>A0A397ZZ31_BRACM</name>
<dbReference type="Gene3D" id="3.30.200.20">
    <property type="entry name" value="Phosphorylase Kinase, domain 1"/>
    <property type="match status" value="2"/>
</dbReference>
<comment type="subcellular location">
    <subcellularLocation>
        <location evidence="1">Membrane</location>
        <topology evidence="1">Single-pass type I membrane protein</topology>
    </subcellularLocation>
</comment>
<dbReference type="FunFam" id="3.30.200.20:FF:000178">
    <property type="entry name" value="serine/threonine-protein kinase PBS1-like"/>
    <property type="match status" value="1"/>
</dbReference>
<dbReference type="InterPro" id="IPR001220">
    <property type="entry name" value="Legume_lectin_dom"/>
</dbReference>
<dbReference type="InterPro" id="IPR017441">
    <property type="entry name" value="Protein_kinase_ATP_BS"/>
</dbReference>
<proteinExistence type="inferred from homology"/>
<evidence type="ECO:0000256" key="20">
    <source>
        <dbReference type="SAM" id="Phobius"/>
    </source>
</evidence>
<keyword evidence="13 20" id="KW-1133">Transmembrane helix</keyword>
<dbReference type="Gene3D" id="1.10.510.10">
    <property type="entry name" value="Transferase(Phosphotransferase) domain 1"/>
    <property type="match status" value="2"/>
</dbReference>
<keyword evidence="15" id="KW-0675">Receptor</keyword>
<keyword evidence="11" id="KW-0418">Kinase</keyword>
<evidence type="ECO:0000256" key="14">
    <source>
        <dbReference type="ARBA" id="ARBA00023136"/>
    </source>
</evidence>
<feature type="transmembrane region" description="Helical" evidence="20">
    <location>
        <begin position="922"/>
        <end position="947"/>
    </location>
</feature>
<evidence type="ECO:0000256" key="11">
    <source>
        <dbReference type="ARBA" id="ARBA00022777"/>
    </source>
</evidence>
<comment type="similarity">
    <text evidence="2">In the N-terminal section; belongs to the leguminous lectin family.</text>
</comment>
<evidence type="ECO:0000256" key="19">
    <source>
        <dbReference type="PROSITE-ProRule" id="PRU10141"/>
    </source>
</evidence>
<dbReference type="PANTHER" id="PTHR27007">
    <property type="match status" value="1"/>
</dbReference>
<evidence type="ECO:0000256" key="5">
    <source>
        <dbReference type="ARBA" id="ARBA00022527"/>
    </source>
</evidence>
<keyword evidence="7 20" id="KW-0812">Transmembrane</keyword>
<dbReference type="SMART" id="SM00220">
    <property type="entry name" value="S_TKc"/>
    <property type="match status" value="2"/>
</dbReference>
<dbReference type="CDD" id="cd14066">
    <property type="entry name" value="STKc_IRAK"/>
    <property type="match status" value="2"/>
</dbReference>
<feature type="binding site" evidence="19">
    <location>
        <position position="1010"/>
    </location>
    <ligand>
        <name>ATP</name>
        <dbReference type="ChEBI" id="CHEBI:30616"/>
    </ligand>
</feature>
<dbReference type="InterPro" id="IPR000719">
    <property type="entry name" value="Prot_kinase_dom"/>
</dbReference>
<feature type="transmembrane region" description="Helical" evidence="20">
    <location>
        <begin position="264"/>
        <end position="288"/>
    </location>
</feature>
<evidence type="ECO:0000259" key="21">
    <source>
        <dbReference type="PROSITE" id="PS50011"/>
    </source>
</evidence>
<evidence type="ECO:0000256" key="17">
    <source>
        <dbReference type="ARBA" id="ARBA00047899"/>
    </source>
</evidence>
<dbReference type="InterPro" id="IPR011009">
    <property type="entry name" value="Kinase-like_dom_sf"/>
</dbReference>
<organism evidence="22 23">
    <name type="scientific">Brassica campestris</name>
    <name type="common">Field mustard</name>
    <dbReference type="NCBI Taxonomy" id="3711"/>
    <lineage>
        <taxon>Eukaryota</taxon>
        <taxon>Viridiplantae</taxon>
        <taxon>Streptophyta</taxon>
        <taxon>Embryophyta</taxon>
        <taxon>Tracheophyta</taxon>
        <taxon>Spermatophyta</taxon>
        <taxon>Magnoliopsida</taxon>
        <taxon>eudicotyledons</taxon>
        <taxon>Gunneridae</taxon>
        <taxon>Pentapetalae</taxon>
        <taxon>rosids</taxon>
        <taxon>malvids</taxon>
        <taxon>Brassicales</taxon>
        <taxon>Brassicaceae</taxon>
        <taxon>Brassiceae</taxon>
        <taxon>Brassica</taxon>
    </lineage>
</organism>
<evidence type="ECO:0000313" key="22">
    <source>
        <dbReference type="EMBL" id="RID70827.1"/>
    </source>
</evidence>
<keyword evidence="8" id="KW-0732">Signal</keyword>
<dbReference type="Gene3D" id="2.60.120.200">
    <property type="match status" value="2"/>
</dbReference>
<evidence type="ECO:0000256" key="9">
    <source>
        <dbReference type="ARBA" id="ARBA00022734"/>
    </source>
</evidence>
<reference evidence="22 23" key="1">
    <citation type="submission" date="2018-06" db="EMBL/GenBank/DDBJ databases">
        <title>WGS assembly of Brassica rapa FPsc.</title>
        <authorList>
            <person name="Bowman J."/>
            <person name="Kohchi T."/>
            <person name="Yamato K."/>
            <person name="Jenkins J."/>
            <person name="Shu S."/>
            <person name="Ishizaki K."/>
            <person name="Yamaoka S."/>
            <person name="Nishihama R."/>
            <person name="Nakamura Y."/>
            <person name="Berger F."/>
            <person name="Adam C."/>
            <person name="Aki S."/>
            <person name="Althoff F."/>
            <person name="Araki T."/>
            <person name="Arteaga-Vazquez M."/>
            <person name="Balasubrmanian S."/>
            <person name="Bauer D."/>
            <person name="Boehm C."/>
            <person name="Briginshaw L."/>
            <person name="Caballero-Perez J."/>
            <person name="Catarino B."/>
            <person name="Chen F."/>
            <person name="Chiyoda S."/>
            <person name="Chovatia M."/>
            <person name="Davies K."/>
            <person name="Delmans M."/>
            <person name="Demura T."/>
            <person name="Dierschke T."/>
            <person name="Dolan L."/>
            <person name="Dorantes-Acosta A."/>
            <person name="Eklund D."/>
            <person name="Florent S."/>
            <person name="Flores-Sandoval E."/>
            <person name="Fujiyama A."/>
            <person name="Fukuzawa H."/>
            <person name="Galik B."/>
            <person name="Grimanelli D."/>
            <person name="Grimwood J."/>
            <person name="Grossniklaus U."/>
            <person name="Hamada T."/>
            <person name="Haseloff J."/>
            <person name="Hetherington A."/>
            <person name="Higo A."/>
            <person name="Hirakawa Y."/>
            <person name="Hundley H."/>
            <person name="Ikeda Y."/>
            <person name="Inoue K."/>
            <person name="Inoue S."/>
            <person name="Ishida S."/>
            <person name="Jia Q."/>
            <person name="Kakita M."/>
            <person name="Kanazawa T."/>
            <person name="Kawai Y."/>
            <person name="Kawashima T."/>
            <person name="Kennedy M."/>
            <person name="Kinose K."/>
            <person name="Kinoshita T."/>
            <person name="Kohara Y."/>
            <person name="Koide E."/>
            <person name="Komatsu K."/>
            <person name="Kopischke S."/>
            <person name="Kubo M."/>
            <person name="Kyozuka J."/>
            <person name="Lagercrantz U."/>
            <person name="Lin S."/>
            <person name="Lindquist E."/>
            <person name="Lipzen A."/>
            <person name="Lu C."/>
            <person name="Luna E."/>
            <person name="Martienssen R."/>
            <person name="Minamino N."/>
            <person name="Mizutani M."/>
            <person name="Mizutani M."/>
            <person name="Mochizuki N."/>
            <person name="Monte I."/>
            <person name="Mosher R."/>
            <person name="Nagasaki H."/>
            <person name="Nakagami H."/>
            <person name="Naramoto S."/>
            <person name="Nishitani K."/>
            <person name="Ohtani M."/>
            <person name="Okamoto T."/>
            <person name="Okumura M."/>
            <person name="Phillips J."/>
            <person name="Pollak B."/>
            <person name="Reinders A."/>
            <person name="Roevekamp M."/>
            <person name="Sano R."/>
            <person name="Sawa S."/>
            <person name="Schmid M."/>
            <person name="Shirakawa M."/>
            <person name="Solano R."/>
            <person name="Spunde A."/>
            <person name="Suetsugu N."/>
            <person name="Sugano S."/>
            <person name="Sugiyama A."/>
            <person name="Sun R."/>
            <person name="Suzuki Y."/>
            <person name="Takenaka M."/>
            <person name="Takezawa D."/>
            <person name="Tomogane H."/>
            <person name="Tsuzuki M."/>
            <person name="Ueda T."/>
            <person name="Umeda M."/>
            <person name="Ward J."/>
            <person name="Watanabe Y."/>
            <person name="Yazaki K."/>
            <person name="Yokoyama R."/>
            <person name="Yoshitake Y."/>
            <person name="Yotsui I."/>
            <person name="Zachgo S."/>
            <person name="Schmutz J."/>
        </authorList>
    </citation>
    <scope>NUCLEOTIDE SEQUENCE [LARGE SCALE GENOMIC DNA]</scope>
    <source>
        <strain evidence="23">cv. B-3</strain>
    </source>
</reference>
<feature type="binding site" evidence="19">
    <location>
        <position position="363"/>
    </location>
    <ligand>
        <name>ATP</name>
        <dbReference type="ChEBI" id="CHEBI:30616"/>
    </ligand>
</feature>
<keyword evidence="10 19" id="KW-0547">Nucleotide-binding</keyword>
<dbReference type="SUPFAM" id="SSF56112">
    <property type="entry name" value="Protein kinase-like (PK-like)"/>
    <property type="match status" value="2"/>
</dbReference>
<feature type="domain" description="Protein kinase" evidence="21">
    <location>
        <begin position="981"/>
        <end position="1254"/>
    </location>
</feature>
<dbReference type="Proteomes" id="UP000264353">
    <property type="component" value="Chromosome A3"/>
</dbReference>
<dbReference type="FunFam" id="2.60.120.200:FF:000051">
    <property type="entry name" value="L-type lectin-domain containing receptor kinase V.9"/>
    <property type="match status" value="2"/>
</dbReference>
<keyword evidence="16" id="KW-0325">Glycoprotein</keyword>
<gene>
    <name evidence="22" type="ORF">BRARA_C02809</name>
</gene>
<evidence type="ECO:0000256" key="16">
    <source>
        <dbReference type="ARBA" id="ARBA00023180"/>
    </source>
</evidence>
<evidence type="ECO:0000256" key="7">
    <source>
        <dbReference type="ARBA" id="ARBA00022692"/>
    </source>
</evidence>
<dbReference type="PROSITE" id="PS00107">
    <property type="entry name" value="PROTEIN_KINASE_ATP"/>
    <property type="match status" value="2"/>
</dbReference>
<evidence type="ECO:0000256" key="4">
    <source>
        <dbReference type="ARBA" id="ARBA00012513"/>
    </source>
</evidence>
<keyword evidence="6" id="KW-0808">Transferase</keyword>
<dbReference type="GO" id="GO:0005524">
    <property type="term" value="F:ATP binding"/>
    <property type="evidence" value="ECO:0007669"/>
    <property type="project" value="UniProtKB-UniRule"/>
</dbReference>
<evidence type="ECO:0000256" key="10">
    <source>
        <dbReference type="ARBA" id="ARBA00022741"/>
    </source>
</evidence>
<evidence type="ECO:0000256" key="8">
    <source>
        <dbReference type="ARBA" id="ARBA00022729"/>
    </source>
</evidence>
<evidence type="ECO:0000256" key="1">
    <source>
        <dbReference type="ARBA" id="ARBA00004479"/>
    </source>
</evidence>
<evidence type="ECO:0000256" key="2">
    <source>
        <dbReference type="ARBA" id="ARBA00008536"/>
    </source>
</evidence>
<keyword evidence="9" id="KW-0430">Lectin</keyword>
<sequence>MTAMEIPNFTFNGFYPPLRDISVQGISSVTSKGVLKLTNFTTTDSGHAFYSKQIRFRDSPNDTVSSFSTTFVFVIRPLVPGIGAEGMAFVIAPNFSLPTAAPSKDLGLSNIINNGNDTHHVFAVEFDTVQDPLDDPDNNHVGIDINSLKSVKTSPAGYWYNNDQFKKLTLVSGKPMQVWVDYDGRTHRINVTMAPFRNEKPEKALVSIVRDLSSVLLQDMFVGFSSATGTILSEHFVLGWSFRVKREAPLLDLSKLPKVKQRSWMTWLALMFLVLLLFTIFCLIPWLVICSPICLVRCILRRRRKFAEEIEDWETEFSKNRMKFKDLYYATKGFKDKGLLGRGGFGSVYKGVMPKTNKEIAVKRVSNKSQQGLKEFVAEIASIGRMSHRNLVPLLGYCRRKDDLLLVYDYMPNGSLDKYLHSSPEVALDWNQRIKIIKGVASALFFLHEDWEQVVIHRDVKSSNVLLDSEHNGRLGDFGLARLCGHGTEPDTTNVAGTWGYLAPDHVRTGRATTATDVFAFGVLLLEVACGRRPIVVQDSVSGERVFLVDWVFQFWIDGNILGAKDPNLWYDYEVGETEMVLKLGLLCSQSDPENRPTMRQVLHYLRGDVMLPNLSPSDLRGSERLLGIPEVGFSESSLSTGGSSITNSLQSALDFTYNGFLPPLTDISLEGIATVTPNGLLKLTNYTIQKTGHTFYTKPIRFKDLPNGTVSSFSTTFVFAIHSEIPSLSGYGMAFVVAPNPRLRYATASQYMGLFNITSDGNVTNHVFAIEFDTIQSPKFSDTDDNHVGIDINSLISVESSPAGYWDEKGQLKNLTLISRKRMQVWVDYDGHTHQINVTMAPFRNDKPNKPLVSVVRDLSSVFLQDMFVGFSSATGSILSEHYVLGWSFRVKGNAPPLELSKLPKLPRWERKRIYNIFKTWMPSVCIFLIPFLFISTLIILVRFVVRRRRKFKEELEDWETRLGKNRMKFKDLYCATKGFDEKDLLGSGGFGTVYRGVMPRTKKEIAVKRVSSKSHQGLKEFVSEVVSIGRMSHRNLVPLLGYCRRRDELLLVYEYMPNGSLDKYLHNNPEVTLDWKRRIKVIKGVASALFYLHEEWEQVVIHRDIKASNVLLDSEYNGRLGDFGLARLCGHGSDPQTTLVAGTWGYLAPDHVRTGRATTATDIFAFGVLLLEVACGRRPIEIQNENGDQRVFILDWVFGFWDEGNILDAKDPKLGTEYDRTEVEMVLKLGLLCSHSNPHARPTMREVLHYLMGDATLPDLSPSDLRGNEMMRLEIHHGLSETGMFTCGSSMVNSIVSASSGR</sequence>
<dbReference type="GO" id="GO:0016020">
    <property type="term" value="C:membrane"/>
    <property type="evidence" value="ECO:0007669"/>
    <property type="project" value="UniProtKB-SubCell"/>
</dbReference>
<dbReference type="GO" id="GO:0004674">
    <property type="term" value="F:protein serine/threonine kinase activity"/>
    <property type="evidence" value="ECO:0007669"/>
    <property type="project" value="UniProtKB-KW"/>
</dbReference>
<dbReference type="GO" id="GO:0030246">
    <property type="term" value="F:carbohydrate binding"/>
    <property type="evidence" value="ECO:0007669"/>
    <property type="project" value="UniProtKB-KW"/>
</dbReference>
<evidence type="ECO:0000256" key="13">
    <source>
        <dbReference type="ARBA" id="ARBA00022989"/>
    </source>
</evidence>
<keyword evidence="12 19" id="KW-0067">ATP-binding</keyword>
<dbReference type="FunFam" id="1.10.510.10:FF:000108">
    <property type="entry name" value="L-type lectin-domain containing receptor kinase S.4"/>
    <property type="match status" value="2"/>
</dbReference>
<evidence type="ECO:0000256" key="15">
    <source>
        <dbReference type="ARBA" id="ARBA00023170"/>
    </source>
</evidence>
<comment type="catalytic activity">
    <reaction evidence="18">
        <text>L-seryl-[protein] + ATP = O-phospho-L-seryl-[protein] + ADP + H(+)</text>
        <dbReference type="Rhea" id="RHEA:17989"/>
        <dbReference type="Rhea" id="RHEA-COMP:9863"/>
        <dbReference type="Rhea" id="RHEA-COMP:11604"/>
        <dbReference type="ChEBI" id="CHEBI:15378"/>
        <dbReference type="ChEBI" id="CHEBI:29999"/>
        <dbReference type="ChEBI" id="CHEBI:30616"/>
        <dbReference type="ChEBI" id="CHEBI:83421"/>
        <dbReference type="ChEBI" id="CHEBI:456216"/>
        <dbReference type="EC" id="2.7.11.1"/>
    </reaction>
</comment>
<dbReference type="PROSITE" id="PS50011">
    <property type="entry name" value="PROTEIN_KINASE_DOM"/>
    <property type="match status" value="2"/>
</dbReference>